<dbReference type="SUPFAM" id="SSF109854">
    <property type="entry name" value="DinB/YfiT-like putative metalloenzymes"/>
    <property type="match status" value="1"/>
</dbReference>
<comment type="caution">
    <text evidence="3">The sequence shown here is derived from an EMBL/GenBank/DDBJ whole genome shotgun (WGS) entry which is preliminary data.</text>
</comment>
<evidence type="ECO:0000256" key="1">
    <source>
        <dbReference type="SAM" id="MobiDB-lite"/>
    </source>
</evidence>
<dbReference type="NCBIfam" id="TIGR03083">
    <property type="entry name" value="maleylpyruvate isomerase family mycothiol-dependent enzyme"/>
    <property type="match status" value="1"/>
</dbReference>
<keyword evidence="4" id="KW-1185">Reference proteome</keyword>
<organism evidence="3 4">
    <name type="scientific">Brevibacterium otitidis</name>
    <dbReference type="NCBI Taxonomy" id="53364"/>
    <lineage>
        <taxon>Bacteria</taxon>
        <taxon>Bacillati</taxon>
        <taxon>Actinomycetota</taxon>
        <taxon>Actinomycetes</taxon>
        <taxon>Micrococcales</taxon>
        <taxon>Brevibacteriaceae</taxon>
        <taxon>Brevibacterium</taxon>
    </lineage>
</organism>
<gene>
    <name evidence="3" type="ORF">ACFFN1_03250</name>
</gene>
<feature type="region of interest" description="Disordered" evidence="1">
    <location>
        <begin position="204"/>
        <end position="274"/>
    </location>
</feature>
<proteinExistence type="predicted"/>
<evidence type="ECO:0000313" key="3">
    <source>
        <dbReference type="EMBL" id="MFB9775434.1"/>
    </source>
</evidence>
<sequence length="274" mass="29318">MRKNYARDERLSLAGLMFDVGPDAPTLCEGWTVRDLAVHLVIRDRRPLALPGNAAPQLAERFPPLERYASSAESEFTEMPFEQLVGLMAEGAPMWSPAKLSSVDRVMNTAEFLVHHEDVRRAADEWKPRRLSWDMQMSVWPLLKMLVLPQALSIGKHLIFDAPGFAGTTAGPKAKGILKVTGEPLEILLWVYGRKDHAVVDVEEFDPPEGTDPEAEVDMQTGVLPVVEPCPGDDGASGADGADGDDGADGASGASGADASAEEGASSAGGDADR</sequence>
<dbReference type="InterPro" id="IPR017519">
    <property type="entry name" value="CHP03085"/>
</dbReference>
<dbReference type="EMBL" id="JBHMAU010000025">
    <property type="protein sequence ID" value="MFB9775434.1"/>
    <property type="molecule type" value="Genomic_DNA"/>
</dbReference>
<dbReference type="NCBIfam" id="TIGR03085">
    <property type="entry name" value="TIGR03085 family metal-binding protein"/>
    <property type="match status" value="1"/>
</dbReference>
<dbReference type="InterPro" id="IPR034660">
    <property type="entry name" value="DinB/YfiT-like"/>
</dbReference>
<accession>A0ABV5WZG3</accession>
<feature type="compositionally biased region" description="Low complexity" evidence="1">
    <location>
        <begin position="249"/>
        <end position="274"/>
    </location>
</feature>
<feature type="compositionally biased region" description="Acidic residues" evidence="1">
    <location>
        <begin position="204"/>
        <end position="217"/>
    </location>
</feature>
<dbReference type="Proteomes" id="UP001589707">
    <property type="component" value="Unassembled WGS sequence"/>
</dbReference>
<reference evidence="3 4" key="1">
    <citation type="submission" date="2024-09" db="EMBL/GenBank/DDBJ databases">
        <authorList>
            <person name="Sun Q."/>
            <person name="Mori K."/>
        </authorList>
    </citation>
    <scope>NUCLEOTIDE SEQUENCE [LARGE SCALE GENOMIC DNA]</scope>
    <source>
        <strain evidence="3 4">JCM 11683</strain>
    </source>
</reference>
<name>A0ABV5WZG3_9MICO</name>
<evidence type="ECO:0000313" key="4">
    <source>
        <dbReference type="Proteomes" id="UP001589707"/>
    </source>
</evidence>
<protein>
    <submittedName>
        <fullName evidence="3">TIGR03085 family metal-binding protein</fullName>
    </submittedName>
</protein>
<dbReference type="RefSeq" id="WP_376838550.1">
    <property type="nucleotide sequence ID" value="NZ_JBHMAU010000025.1"/>
</dbReference>
<feature type="domain" description="Mycothiol-dependent maleylpyruvate isomerase metal-binding" evidence="2">
    <location>
        <begin position="19"/>
        <end position="58"/>
    </location>
</feature>
<dbReference type="Pfam" id="PF11716">
    <property type="entry name" value="MDMPI_N"/>
    <property type="match status" value="1"/>
</dbReference>
<dbReference type="InterPro" id="IPR024344">
    <property type="entry name" value="MDMPI_metal-binding"/>
</dbReference>
<dbReference type="InterPro" id="IPR017517">
    <property type="entry name" value="Maleyloyr_isom"/>
</dbReference>
<evidence type="ECO:0000259" key="2">
    <source>
        <dbReference type="Pfam" id="PF11716"/>
    </source>
</evidence>